<dbReference type="AlphaFoldDB" id="A0A923E5I0"/>
<proteinExistence type="predicted"/>
<gene>
    <name evidence="1" type="ORF">HD592_001302</name>
</gene>
<evidence type="ECO:0000313" key="1">
    <source>
        <dbReference type="EMBL" id="MBB6334737.1"/>
    </source>
</evidence>
<organism evidence="1 2">
    <name type="scientific">Schaalia hyovaginalis</name>
    <dbReference type="NCBI Taxonomy" id="29316"/>
    <lineage>
        <taxon>Bacteria</taxon>
        <taxon>Bacillati</taxon>
        <taxon>Actinomycetota</taxon>
        <taxon>Actinomycetes</taxon>
        <taxon>Actinomycetales</taxon>
        <taxon>Actinomycetaceae</taxon>
        <taxon>Schaalia</taxon>
    </lineage>
</organism>
<evidence type="ECO:0000313" key="2">
    <source>
        <dbReference type="Proteomes" id="UP000617426"/>
    </source>
</evidence>
<accession>A0A923E5I0</accession>
<evidence type="ECO:0008006" key="3">
    <source>
        <dbReference type="Google" id="ProtNLM"/>
    </source>
</evidence>
<name>A0A923E5I0_9ACTO</name>
<sequence>MINMRAVVGFAVLAVALSGLVSGCGYRDASKQYPDSPTFMREDDFMSCTNGHLISVAENTNFDLGEDISLTVAGVRIEDGVMKASFVSIGYTSGVHASLVVGEAVTHAGVGTFTLLDVVPRTRPPGFDGGGGTATFCFEPDPDFVLDPRVS</sequence>
<dbReference type="RefSeq" id="WP_221437835.1">
    <property type="nucleotide sequence ID" value="NZ_JACHMK010000001.1"/>
</dbReference>
<reference evidence="1" key="1">
    <citation type="submission" date="2020-08" db="EMBL/GenBank/DDBJ databases">
        <title>Sequencing the genomes of 1000 actinobacteria strains.</title>
        <authorList>
            <person name="Klenk H.-P."/>
        </authorList>
    </citation>
    <scope>NUCLEOTIDE SEQUENCE</scope>
    <source>
        <strain evidence="1">DSM 10695</strain>
    </source>
</reference>
<dbReference type="PROSITE" id="PS51257">
    <property type="entry name" value="PROKAR_LIPOPROTEIN"/>
    <property type="match status" value="1"/>
</dbReference>
<keyword evidence="2" id="KW-1185">Reference proteome</keyword>
<dbReference type="Proteomes" id="UP000617426">
    <property type="component" value="Unassembled WGS sequence"/>
</dbReference>
<dbReference type="EMBL" id="JACHMK010000001">
    <property type="protein sequence ID" value="MBB6334737.1"/>
    <property type="molecule type" value="Genomic_DNA"/>
</dbReference>
<comment type="caution">
    <text evidence="1">The sequence shown here is derived from an EMBL/GenBank/DDBJ whole genome shotgun (WGS) entry which is preliminary data.</text>
</comment>
<protein>
    <recommendedName>
        <fullName evidence="3">Lipoprotein</fullName>
    </recommendedName>
</protein>